<dbReference type="PANTHER" id="PTHR20932:SF31">
    <property type="entry name" value="RING-TYPE DOMAIN-CONTAINING PROTEIN"/>
    <property type="match status" value="1"/>
</dbReference>
<dbReference type="Proteomes" id="UP000053259">
    <property type="component" value="Unassembled WGS sequence"/>
</dbReference>
<evidence type="ECO:0008006" key="4">
    <source>
        <dbReference type="Google" id="ProtNLM"/>
    </source>
</evidence>
<sequence>MSNEACCTCAALLSSIPPNYDEKTEKPVARHERRLDCCVRAICARCTTDNPRFQTYCPFCQISLMPTALPQGLKDPPPYAPPADDLDGEEGYESSIPDSMFTSTYSELPQYSDLYQRPQWLSEKQSQVGEDVLHFVDPVNDSVNTLAIRYGVPADAIRKKNGIFQDNLLAGRKTILIPGEYYKGGISLSPQPIDGEEEELRKSKIRKWMVACKVHDVPPKYRYDVAILYLKQADYNLDAAIRTYKEDEEWAEKNPMQKDKGKAPTKTRSGRFGFAGGLTGQLG</sequence>
<accession>A0A0D2AF28</accession>
<dbReference type="AlphaFoldDB" id="A0A0D2AF28"/>
<feature type="compositionally biased region" description="Gly residues" evidence="1">
    <location>
        <begin position="273"/>
        <end position="283"/>
    </location>
</feature>
<feature type="region of interest" description="Disordered" evidence="1">
    <location>
        <begin position="71"/>
        <end position="90"/>
    </location>
</feature>
<dbReference type="EMBL" id="KN847539">
    <property type="protein sequence ID" value="KIW05060.1"/>
    <property type="molecule type" value="Genomic_DNA"/>
</dbReference>
<reference evidence="2 3" key="1">
    <citation type="submission" date="2015-01" db="EMBL/GenBank/DDBJ databases">
        <title>The Genome Sequence of Ochroconis gallopava CBS43764.</title>
        <authorList>
            <consortium name="The Broad Institute Genomics Platform"/>
            <person name="Cuomo C."/>
            <person name="de Hoog S."/>
            <person name="Gorbushina A."/>
            <person name="Stielow B."/>
            <person name="Teixiera M."/>
            <person name="Abouelleil A."/>
            <person name="Chapman S.B."/>
            <person name="Priest M."/>
            <person name="Young S.K."/>
            <person name="Wortman J."/>
            <person name="Nusbaum C."/>
            <person name="Birren B."/>
        </authorList>
    </citation>
    <scope>NUCLEOTIDE SEQUENCE [LARGE SCALE GENOMIC DNA]</scope>
    <source>
        <strain evidence="2 3">CBS 43764</strain>
    </source>
</reference>
<evidence type="ECO:0000313" key="2">
    <source>
        <dbReference type="EMBL" id="KIW05060.1"/>
    </source>
</evidence>
<dbReference type="HOGENOM" id="CLU_070842_0_0_1"/>
<evidence type="ECO:0000313" key="3">
    <source>
        <dbReference type="Proteomes" id="UP000053259"/>
    </source>
</evidence>
<protein>
    <recommendedName>
        <fullName evidence="4">LysM domain-containing protein</fullName>
    </recommendedName>
</protein>
<dbReference type="OrthoDB" id="2107166at2759"/>
<keyword evidence="3" id="KW-1185">Reference proteome</keyword>
<dbReference type="InParanoid" id="A0A0D2AF28"/>
<dbReference type="InterPro" id="IPR045030">
    <property type="entry name" value="LYSM1-4"/>
</dbReference>
<organism evidence="2 3">
    <name type="scientific">Verruconis gallopava</name>
    <dbReference type="NCBI Taxonomy" id="253628"/>
    <lineage>
        <taxon>Eukaryota</taxon>
        <taxon>Fungi</taxon>
        <taxon>Dikarya</taxon>
        <taxon>Ascomycota</taxon>
        <taxon>Pezizomycotina</taxon>
        <taxon>Dothideomycetes</taxon>
        <taxon>Pleosporomycetidae</taxon>
        <taxon>Venturiales</taxon>
        <taxon>Sympoventuriaceae</taxon>
        <taxon>Verruconis</taxon>
    </lineage>
</organism>
<evidence type="ECO:0000256" key="1">
    <source>
        <dbReference type="SAM" id="MobiDB-lite"/>
    </source>
</evidence>
<gene>
    <name evidence="2" type="ORF">PV09_04215</name>
</gene>
<dbReference type="GeneID" id="27312188"/>
<name>A0A0D2AF28_9PEZI</name>
<feature type="region of interest" description="Disordered" evidence="1">
    <location>
        <begin position="250"/>
        <end position="283"/>
    </location>
</feature>
<dbReference type="RefSeq" id="XP_016214929.1">
    <property type="nucleotide sequence ID" value="XM_016357525.1"/>
</dbReference>
<dbReference type="VEuPathDB" id="FungiDB:PV09_04215"/>
<dbReference type="Gene3D" id="3.10.350.10">
    <property type="entry name" value="LysM domain"/>
    <property type="match status" value="1"/>
</dbReference>
<dbReference type="InterPro" id="IPR036779">
    <property type="entry name" value="LysM_dom_sf"/>
</dbReference>
<dbReference type="PANTHER" id="PTHR20932">
    <property type="entry name" value="LYSM AND PUTATIVE PEPTIDOGLYCAN-BINDING DOMAIN-CONTAINING PROTEIN"/>
    <property type="match status" value="1"/>
</dbReference>
<proteinExistence type="predicted"/>
<feature type="compositionally biased region" description="Basic and acidic residues" evidence="1">
    <location>
        <begin position="251"/>
        <end position="262"/>
    </location>
</feature>